<evidence type="ECO:0000256" key="4">
    <source>
        <dbReference type="ARBA" id="ARBA00022989"/>
    </source>
</evidence>
<organism evidence="8 9">
    <name type="scientific">Enterocloster clostridioformis</name>
    <dbReference type="NCBI Taxonomy" id="1531"/>
    <lineage>
        <taxon>Bacteria</taxon>
        <taxon>Bacillati</taxon>
        <taxon>Bacillota</taxon>
        <taxon>Clostridia</taxon>
        <taxon>Lachnospirales</taxon>
        <taxon>Lachnospiraceae</taxon>
        <taxon>Enterocloster</taxon>
    </lineage>
</organism>
<evidence type="ECO:0000259" key="7">
    <source>
        <dbReference type="Pfam" id="PF03553"/>
    </source>
</evidence>
<feature type="transmembrane region" description="Helical" evidence="6">
    <location>
        <begin position="459"/>
        <end position="478"/>
    </location>
</feature>
<keyword evidence="3 6" id="KW-0812">Transmembrane</keyword>
<dbReference type="Pfam" id="PF03553">
    <property type="entry name" value="Na_H_antiporter"/>
    <property type="match status" value="1"/>
</dbReference>
<keyword evidence="9" id="KW-1185">Reference proteome</keyword>
<feature type="transmembrane region" description="Helical" evidence="6">
    <location>
        <begin position="334"/>
        <end position="352"/>
    </location>
</feature>
<feature type="transmembrane region" description="Helical" evidence="6">
    <location>
        <begin position="68"/>
        <end position="87"/>
    </location>
</feature>
<keyword evidence="2" id="KW-1003">Cell membrane</keyword>
<dbReference type="PANTHER" id="PTHR43478">
    <property type="entry name" value="NA+/H+ ANTIPORTER-RELATED"/>
    <property type="match status" value="1"/>
</dbReference>
<dbReference type="GO" id="GO:0005886">
    <property type="term" value="C:plasma membrane"/>
    <property type="evidence" value="ECO:0007669"/>
    <property type="project" value="UniProtKB-SubCell"/>
</dbReference>
<reference evidence="8 9" key="1">
    <citation type="submission" date="2018-06" db="EMBL/GenBank/DDBJ databases">
        <authorList>
            <consortium name="Pathogen Informatics"/>
            <person name="Doyle S."/>
        </authorList>
    </citation>
    <scope>NUCLEOTIDE SEQUENCE [LARGE SCALE GENOMIC DNA]</scope>
    <source>
        <strain evidence="8 9">NCTC11224</strain>
    </source>
</reference>
<feature type="transmembrane region" description="Helical" evidence="6">
    <location>
        <begin position="296"/>
        <end position="314"/>
    </location>
</feature>
<evidence type="ECO:0000256" key="6">
    <source>
        <dbReference type="SAM" id="Phobius"/>
    </source>
</evidence>
<protein>
    <submittedName>
        <fullName evidence="8">Na+/H+ antiporter NhaC-like protein</fullName>
    </submittedName>
</protein>
<dbReference type="PANTHER" id="PTHR43478:SF1">
    <property type="entry name" value="NA+_H+ ANTIPORTER NHAC-LIKE C-TERMINAL DOMAIN-CONTAINING PROTEIN"/>
    <property type="match status" value="1"/>
</dbReference>
<sequence>MEPYYAGWLSLVPPVLAIALALVSKEVVSSLLVGIMAGTFIYSMGMGLNPIAGTVGTAFDLMVNSADLYIILFVCMLGGLVFVISMAGGSKAYGKWASTKIKSKQLSLLATAVLGIVIFIDDYFNCLTVGTVMKPLTDKYKVSRAKLAYIIDCTAAPVCIIAPISSWAAAVGSNLEATGYYQNGFEVFISTIPLNLYALLSIAMIFIIILTGLDYGPMVDAEAMAARGYLGSVKSENEMLAESSDRGTVVDMLLPIVFLIFFSIAAMLHTGGFFVPGGKSYMNFGNAFGSCETSKSLVWGGFGALAVALVMFVPRKLMTFREFMNGVTKGFKTMIPACCILFLAWTIGSVCRDILQTPEFVSDCLAKASFPIFLLPAIVFVIAAFLSFSTGTAWGTFSILIPIIAPVAYALAQQLLTVSLSATLAGSVFGDNCSPISDTTILSSAGTECNHIEHVTTQLPYALTVAGCCFVGYIVAGLSGSNVVLTLSVSFACLVIAIKFLHSYYGRKTAGRSGQRG</sequence>
<name>A0A2X2U002_9FIRM</name>
<evidence type="ECO:0000313" key="8">
    <source>
        <dbReference type="EMBL" id="SQB11402.1"/>
    </source>
</evidence>
<feature type="transmembrane region" description="Helical" evidence="6">
    <location>
        <begin position="392"/>
        <end position="412"/>
    </location>
</feature>
<dbReference type="EMBL" id="UAVW01000009">
    <property type="protein sequence ID" value="SQB11402.1"/>
    <property type="molecule type" value="Genomic_DNA"/>
</dbReference>
<feature type="transmembrane region" description="Helical" evidence="6">
    <location>
        <begin position="364"/>
        <end position="386"/>
    </location>
</feature>
<evidence type="ECO:0000256" key="5">
    <source>
        <dbReference type="ARBA" id="ARBA00023136"/>
    </source>
</evidence>
<gene>
    <name evidence="8" type="primary">mleN_2</name>
    <name evidence="8" type="ORF">NCTC11224_02762</name>
</gene>
<evidence type="ECO:0000256" key="2">
    <source>
        <dbReference type="ARBA" id="ARBA00022475"/>
    </source>
</evidence>
<feature type="transmembrane region" description="Helical" evidence="6">
    <location>
        <begin position="187"/>
        <end position="210"/>
    </location>
</feature>
<feature type="transmembrane region" description="Helical" evidence="6">
    <location>
        <begin position="108"/>
        <end position="132"/>
    </location>
</feature>
<keyword evidence="5 6" id="KW-0472">Membrane</keyword>
<dbReference type="InterPro" id="IPR018461">
    <property type="entry name" value="Na/H_Antiport_NhaC-like_C"/>
</dbReference>
<evidence type="ECO:0000256" key="1">
    <source>
        <dbReference type="ARBA" id="ARBA00004651"/>
    </source>
</evidence>
<feature type="domain" description="Na+/H+ antiporter NhaC-like C-terminal" evidence="7">
    <location>
        <begin position="185"/>
        <end position="478"/>
    </location>
</feature>
<accession>A0A2X2U002</accession>
<keyword evidence="4 6" id="KW-1133">Transmembrane helix</keyword>
<evidence type="ECO:0000256" key="3">
    <source>
        <dbReference type="ARBA" id="ARBA00022692"/>
    </source>
</evidence>
<feature type="transmembrane region" description="Helical" evidence="6">
    <location>
        <begin position="147"/>
        <end position="175"/>
    </location>
</feature>
<proteinExistence type="predicted"/>
<dbReference type="Proteomes" id="UP000251853">
    <property type="component" value="Unassembled WGS sequence"/>
</dbReference>
<feature type="transmembrane region" description="Helical" evidence="6">
    <location>
        <begin position="252"/>
        <end position="275"/>
    </location>
</feature>
<dbReference type="AlphaFoldDB" id="A0A2X2U002"/>
<feature type="transmembrane region" description="Helical" evidence="6">
    <location>
        <begin position="484"/>
        <end position="502"/>
    </location>
</feature>
<evidence type="ECO:0000313" key="9">
    <source>
        <dbReference type="Proteomes" id="UP000251853"/>
    </source>
</evidence>
<dbReference type="RefSeq" id="WP_112482072.1">
    <property type="nucleotide sequence ID" value="NZ_JAIWZC010000001.1"/>
</dbReference>
<feature type="transmembrane region" description="Helical" evidence="6">
    <location>
        <begin position="30"/>
        <end position="48"/>
    </location>
</feature>
<feature type="transmembrane region" description="Helical" evidence="6">
    <location>
        <begin position="6"/>
        <end position="23"/>
    </location>
</feature>
<comment type="subcellular location">
    <subcellularLocation>
        <location evidence="1">Cell membrane</location>
        <topology evidence="1">Multi-pass membrane protein</topology>
    </subcellularLocation>
</comment>